<evidence type="ECO:0000313" key="4">
    <source>
        <dbReference type="EMBL" id="RKP08167.1"/>
    </source>
</evidence>
<protein>
    <submittedName>
        <fullName evidence="4">Uncharacterized protein</fullName>
    </submittedName>
</protein>
<feature type="signal peptide" evidence="3">
    <location>
        <begin position="1"/>
        <end position="30"/>
    </location>
</feature>
<gene>
    <name evidence="4" type="ORF">THASP1DRAFT_30029</name>
</gene>
<keyword evidence="2" id="KW-1133">Transmembrane helix</keyword>
<feature type="compositionally biased region" description="Acidic residues" evidence="1">
    <location>
        <begin position="365"/>
        <end position="378"/>
    </location>
</feature>
<feature type="region of interest" description="Disordered" evidence="1">
    <location>
        <begin position="61"/>
        <end position="91"/>
    </location>
</feature>
<name>A0A4P9XQ62_9FUNG</name>
<dbReference type="AlphaFoldDB" id="A0A4P9XQ62"/>
<organism evidence="4 5">
    <name type="scientific">Thamnocephalis sphaerospora</name>
    <dbReference type="NCBI Taxonomy" id="78915"/>
    <lineage>
        <taxon>Eukaryota</taxon>
        <taxon>Fungi</taxon>
        <taxon>Fungi incertae sedis</taxon>
        <taxon>Zoopagomycota</taxon>
        <taxon>Zoopagomycotina</taxon>
        <taxon>Zoopagomycetes</taxon>
        <taxon>Zoopagales</taxon>
        <taxon>Sigmoideomycetaceae</taxon>
        <taxon>Thamnocephalis</taxon>
    </lineage>
</organism>
<keyword evidence="5" id="KW-1185">Reference proteome</keyword>
<reference evidence="5" key="1">
    <citation type="journal article" date="2018" name="Nat. Microbiol.">
        <title>Leveraging single-cell genomics to expand the fungal tree of life.</title>
        <authorList>
            <person name="Ahrendt S.R."/>
            <person name="Quandt C.A."/>
            <person name="Ciobanu D."/>
            <person name="Clum A."/>
            <person name="Salamov A."/>
            <person name="Andreopoulos B."/>
            <person name="Cheng J.F."/>
            <person name="Woyke T."/>
            <person name="Pelin A."/>
            <person name="Henrissat B."/>
            <person name="Reynolds N.K."/>
            <person name="Benny G.L."/>
            <person name="Smith M.E."/>
            <person name="James T.Y."/>
            <person name="Grigoriev I.V."/>
        </authorList>
    </citation>
    <scope>NUCLEOTIDE SEQUENCE [LARGE SCALE GENOMIC DNA]</scope>
    <source>
        <strain evidence="5">RSA 1356</strain>
    </source>
</reference>
<feature type="compositionally biased region" description="Gly residues" evidence="1">
    <location>
        <begin position="494"/>
        <end position="503"/>
    </location>
</feature>
<feature type="chain" id="PRO_5020422298" evidence="3">
    <location>
        <begin position="31"/>
        <end position="503"/>
    </location>
</feature>
<feature type="region of interest" description="Disordered" evidence="1">
    <location>
        <begin position="479"/>
        <end position="503"/>
    </location>
</feature>
<feature type="region of interest" description="Disordered" evidence="1">
    <location>
        <begin position="365"/>
        <end position="392"/>
    </location>
</feature>
<dbReference type="OrthoDB" id="10267473at2759"/>
<evidence type="ECO:0000256" key="3">
    <source>
        <dbReference type="SAM" id="SignalP"/>
    </source>
</evidence>
<evidence type="ECO:0000256" key="1">
    <source>
        <dbReference type="SAM" id="MobiDB-lite"/>
    </source>
</evidence>
<keyword evidence="3" id="KW-0732">Signal</keyword>
<accession>A0A4P9XQ62</accession>
<proteinExistence type="predicted"/>
<evidence type="ECO:0000256" key="2">
    <source>
        <dbReference type="SAM" id="Phobius"/>
    </source>
</evidence>
<evidence type="ECO:0000313" key="5">
    <source>
        <dbReference type="Proteomes" id="UP000271241"/>
    </source>
</evidence>
<feature type="transmembrane region" description="Helical" evidence="2">
    <location>
        <begin position="96"/>
        <end position="118"/>
    </location>
</feature>
<sequence>MQPAMATVRAAVWLLAAAAALSQSTSMVAALPQSLPDAINAGSQPINAKVTGTDGLLANADQPSTGFLAAPRADGDSVNSSDDGDAPTATADSGRVVGVAVGGGVALGAVALAIAGLVQHRRKQTRQAINPPAPVQRTQLRPISPIRTHARDPWDAYVKSLEAGGATLEVMTDITPPKSPRGTGQDAADGWFGRWLSRPADNNDDENGASRRASIDSTGYELRSIPHMAIQLQPATTFPRRPSLNQDGFDVASVEAPGLEAVAEIAAVTDGNGAMMGIERSTSPLPVIGRGRCRTPLDRPRSSMMEDLPKWMDDAATAESLAPHARGNRPPVVDVLYPVRHDDIDSLDDDANDDLNEAGAVVMADDEDEDDDVYDSDSDLSTQGGAAGVLSRSHRRSSFASVTATPAVHRPVPVRRSSAAAVPAMPMPAYVASTGASNAAFTSLPSASAAAAAAAAANQSWRLEHHWTLPRKDGVGLHRMQEEEETSAPANEGSGSGGSYRVW</sequence>
<feature type="region of interest" description="Disordered" evidence="1">
    <location>
        <begin position="277"/>
        <end position="304"/>
    </location>
</feature>
<dbReference type="Proteomes" id="UP000271241">
    <property type="component" value="Unassembled WGS sequence"/>
</dbReference>
<dbReference type="EMBL" id="KZ992630">
    <property type="protein sequence ID" value="RKP08167.1"/>
    <property type="molecule type" value="Genomic_DNA"/>
</dbReference>
<keyword evidence="2" id="KW-0472">Membrane</keyword>
<keyword evidence="2" id="KW-0812">Transmembrane</keyword>
<feature type="region of interest" description="Disordered" evidence="1">
    <location>
        <begin position="193"/>
        <end position="213"/>
    </location>
</feature>